<reference evidence="2 3" key="1">
    <citation type="journal article" date="2022" name="J. Am. Chem. Soc.">
        <title>Biosynthesis of Guanitoxin Enables Global Environmental Detection in Freshwater Cyanobacteria.</title>
        <authorList>
            <person name="Lima S.T."/>
            <person name="Fallon T.R."/>
            <person name="Cordoza J.L."/>
            <person name="Chekan J.R."/>
            <person name="Delbaje E."/>
            <person name="Hopiavuori A.R."/>
            <person name="Alvarenga D.O."/>
            <person name="Wood S.M."/>
            <person name="Luhavaya H."/>
            <person name="Baumgartner J.T."/>
            <person name="Dorr F.A."/>
            <person name="Etchegaray A."/>
            <person name="Pinto E."/>
            <person name="McKinnie S.M.K."/>
            <person name="Fiore M.F."/>
            <person name="Moore B.S."/>
        </authorList>
    </citation>
    <scope>NUCLEOTIDE SEQUENCE [LARGE SCALE GENOMIC DNA]</scope>
    <source>
        <strain evidence="2 3">ITEP-024</strain>
    </source>
</reference>
<dbReference type="GO" id="GO:0004527">
    <property type="term" value="F:exonuclease activity"/>
    <property type="evidence" value="ECO:0007669"/>
    <property type="project" value="UniProtKB-KW"/>
</dbReference>
<dbReference type="Proteomes" id="UP000826540">
    <property type="component" value="Chromosome"/>
</dbReference>
<dbReference type="InterPro" id="IPR036397">
    <property type="entry name" value="RNaseH_sf"/>
</dbReference>
<keyword evidence="2" id="KW-0378">Hydrolase</keyword>
<sequence>MDFVILDTEGKPYLTELAIVDSQGVVIYEGFCDGNYHGFQNVLNTKSLKNLLTEFLTIVEDKKIICHYAEHDIEILKHSCQKVGLSWQNLQQKLKFDCTWILAKDCFPNLESYSLEYLCKYLNLKDHNHLYFNPDMAHSARYDAIFTYHLYQRIRLENLKKQPNPFSSSRVDTPFQNHPDYPDTYHQQFQILQTALNNIKLDPNHQSKGVVVIGEPGTGKTHLMMRLTHERLTSNRLLFIRQPNNSQSILYHIYSRILESLVEKVGNLNQLDSLMINTFRKIVSLSDREVKQKDIDILKALYDLEDNDINALGKENTQRKREYWEYIEKTINEWWMNNYAAGSFALSIIKGMVKYCSYTDYRYRNITTRWLAGNMLTNEEAEKVGLPNWSEEISKEAFSLEAISVLGKLSTLDEPLIIIFDQLEGLGLPHNQDILWNFGEAIKEIFTHVPNSLIILNLFPDRWEKLQTTFDQSIIGRISQYQVALRQPTEGEIKAILKVKMQTLDISLEQLFASEDLEDILSKTPIRAALNRAGKYYDLRVHNIPLPDERKAIRELDQNEKIEQQLKFLQQQQKIIIEVLNQLIQGSQLSKTGDFSNLQDKLSNLANYLPSEDVNFRSLENPVIEYLKQRRTELENKYHNVTIISDGDDIGKLRNIAEALTHIQSFKLTQYRFGKKVLPEHIVIERGTKYHVMAFLEVSGTSFTTRISNFNQLVINHPNSEFILIRDERQEEITGKVGRERIKQLENSANGKFILFNQHDRILFDLIYDLIVSIYNKDLDVDLETALTFITTHQEWYHWIFNKFGFTEPLS</sequence>
<accession>A0ABX8X2E0</accession>
<dbReference type="Gene3D" id="3.30.420.10">
    <property type="entry name" value="Ribonuclease H-like superfamily/Ribonuclease H"/>
    <property type="match status" value="1"/>
</dbReference>
<protein>
    <submittedName>
        <fullName evidence="2">Exonuclease</fullName>
    </submittedName>
</protein>
<name>A0ABX8X2E0_9CYAN</name>
<evidence type="ECO:0000313" key="3">
    <source>
        <dbReference type="Proteomes" id="UP000826540"/>
    </source>
</evidence>
<keyword evidence="2" id="KW-0540">Nuclease</keyword>
<dbReference type="SUPFAM" id="SSF53098">
    <property type="entry name" value="Ribonuclease H-like"/>
    <property type="match status" value="1"/>
</dbReference>
<dbReference type="SMART" id="SM00479">
    <property type="entry name" value="EXOIII"/>
    <property type="match status" value="1"/>
</dbReference>
<organism evidence="2 3">
    <name type="scientific">Sphaerospermopsis torques-reginae ITEP-024</name>
    <dbReference type="NCBI Taxonomy" id="984208"/>
    <lineage>
        <taxon>Bacteria</taxon>
        <taxon>Bacillati</taxon>
        <taxon>Cyanobacteriota</taxon>
        <taxon>Cyanophyceae</taxon>
        <taxon>Nostocales</taxon>
        <taxon>Aphanizomenonaceae</taxon>
        <taxon>Sphaerospermopsis</taxon>
        <taxon>Sphaerospermopsis torques-reginae</taxon>
    </lineage>
</organism>
<dbReference type="InterPro" id="IPR013520">
    <property type="entry name" value="Ribonucl_H"/>
</dbReference>
<keyword evidence="2" id="KW-0269">Exonuclease</keyword>
<dbReference type="EMBL" id="CP080598">
    <property type="protein sequence ID" value="QYX32816.1"/>
    <property type="molecule type" value="Genomic_DNA"/>
</dbReference>
<evidence type="ECO:0000259" key="1">
    <source>
        <dbReference type="SMART" id="SM00479"/>
    </source>
</evidence>
<dbReference type="RefSeq" id="WP_220610664.1">
    <property type="nucleotide sequence ID" value="NZ_CP080598.1"/>
</dbReference>
<dbReference type="Pfam" id="PF00929">
    <property type="entry name" value="RNase_T"/>
    <property type="match status" value="1"/>
</dbReference>
<evidence type="ECO:0000313" key="2">
    <source>
        <dbReference type="EMBL" id="QYX32816.1"/>
    </source>
</evidence>
<proteinExistence type="predicted"/>
<feature type="domain" description="Exonuclease" evidence="1">
    <location>
        <begin position="2"/>
        <end position="160"/>
    </location>
</feature>
<keyword evidence="3" id="KW-1185">Reference proteome</keyword>
<dbReference type="InterPro" id="IPR027417">
    <property type="entry name" value="P-loop_NTPase"/>
</dbReference>
<dbReference type="Gene3D" id="3.40.50.300">
    <property type="entry name" value="P-loop containing nucleotide triphosphate hydrolases"/>
    <property type="match status" value="1"/>
</dbReference>
<dbReference type="CDD" id="cd06127">
    <property type="entry name" value="DEDDh"/>
    <property type="match status" value="1"/>
</dbReference>
<gene>
    <name evidence="2" type="ORF">K2F26_05550</name>
</gene>
<dbReference type="SUPFAM" id="SSF52540">
    <property type="entry name" value="P-loop containing nucleoside triphosphate hydrolases"/>
    <property type="match status" value="1"/>
</dbReference>
<dbReference type="InterPro" id="IPR012337">
    <property type="entry name" value="RNaseH-like_sf"/>
</dbReference>